<comment type="caution">
    <text evidence="1">The sequence shown here is derived from an EMBL/GenBank/DDBJ whole genome shotgun (WGS) entry which is preliminary data.</text>
</comment>
<name>A0ABV6MYJ3_9PSEU</name>
<gene>
    <name evidence="1" type="ORF">ACFFH7_27970</name>
</gene>
<accession>A0ABV6MYJ3</accession>
<dbReference type="RefSeq" id="WP_273934698.1">
    <property type="nucleotide sequence ID" value="NZ_CP097263.1"/>
</dbReference>
<evidence type="ECO:0000313" key="2">
    <source>
        <dbReference type="Proteomes" id="UP001589810"/>
    </source>
</evidence>
<dbReference type="InterPro" id="IPR012349">
    <property type="entry name" value="Split_barrel_FMN-bd"/>
</dbReference>
<organism evidence="1 2">
    <name type="scientific">Kutzneria chonburiensis</name>
    <dbReference type="NCBI Taxonomy" id="1483604"/>
    <lineage>
        <taxon>Bacteria</taxon>
        <taxon>Bacillati</taxon>
        <taxon>Actinomycetota</taxon>
        <taxon>Actinomycetes</taxon>
        <taxon>Pseudonocardiales</taxon>
        <taxon>Pseudonocardiaceae</taxon>
        <taxon>Kutzneria</taxon>
    </lineage>
</organism>
<dbReference type="SUPFAM" id="SSF50475">
    <property type="entry name" value="FMN-binding split barrel"/>
    <property type="match status" value="1"/>
</dbReference>
<protein>
    <submittedName>
        <fullName evidence="1">Pyridoxamine 5'-phosphate oxidase</fullName>
    </submittedName>
</protein>
<evidence type="ECO:0000313" key="1">
    <source>
        <dbReference type="EMBL" id="MFC0545377.1"/>
    </source>
</evidence>
<dbReference type="Proteomes" id="UP001589810">
    <property type="component" value="Unassembled WGS sequence"/>
</dbReference>
<sequence>MEINEGLRRITELASREHWLAVLVTLRANGKPSTSVLNATVFPHPVTGEPTVAFVSRGNTAKLANLRGGGEATLVFRAGWEWISVSGPTEIAGPDDELPGVTDLPRLLRDIYHAAGGQHDDLDEYDRAMAEDRRAAVFVKPVRFATNP</sequence>
<dbReference type="Gene3D" id="2.30.110.10">
    <property type="entry name" value="Electron Transport, Fmn-binding Protein, Chain A"/>
    <property type="match status" value="1"/>
</dbReference>
<proteinExistence type="predicted"/>
<dbReference type="EMBL" id="JBHLUD010000009">
    <property type="protein sequence ID" value="MFC0545377.1"/>
    <property type="molecule type" value="Genomic_DNA"/>
</dbReference>
<reference evidence="1 2" key="1">
    <citation type="submission" date="2024-09" db="EMBL/GenBank/DDBJ databases">
        <authorList>
            <person name="Sun Q."/>
            <person name="Mori K."/>
        </authorList>
    </citation>
    <scope>NUCLEOTIDE SEQUENCE [LARGE SCALE GENOMIC DNA]</scope>
    <source>
        <strain evidence="1 2">TBRC 1432</strain>
    </source>
</reference>
<keyword evidence="2" id="KW-1185">Reference proteome</keyword>